<organism evidence="2 3">
    <name type="scientific">Coleofasciculus chthonoplastes PCC 7420</name>
    <dbReference type="NCBI Taxonomy" id="118168"/>
    <lineage>
        <taxon>Bacteria</taxon>
        <taxon>Bacillati</taxon>
        <taxon>Cyanobacteriota</taxon>
        <taxon>Cyanophyceae</taxon>
        <taxon>Coleofasciculales</taxon>
        <taxon>Coleofasciculaceae</taxon>
        <taxon>Coleofasciculus</taxon>
    </lineage>
</organism>
<sequence length="88" mass="9760">MTTETISFQISQDLLAALKVGSLELTQNLRLLAAITYFQEKKLSLGKAAELAGINRLEFMDVLAAKGIIIFDYDESVLKREIQGISQL</sequence>
<dbReference type="Pfam" id="PF03683">
    <property type="entry name" value="UPF0175"/>
    <property type="match status" value="1"/>
</dbReference>
<dbReference type="OrthoDB" id="15200at2"/>
<dbReference type="HOGENOM" id="CLU_154570_4_1_3"/>
<proteinExistence type="inferred from homology"/>
<dbReference type="EMBL" id="DS989865">
    <property type="protein sequence ID" value="EDX72271.1"/>
    <property type="molecule type" value="Genomic_DNA"/>
</dbReference>
<gene>
    <name evidence="2" type="ORF">MC7420_940</name>
</gene>
<dbReference type="RefSeq" id="WP_006104548.1">
    <property type="nucleotide sequence ID" value="NZ_DS989865.1"/>
</dbReference>
<evidence type="ECO:0000313" key="3">
    <source>
        <dbReference type="Proteomes" id="UP000003835"/>
    </source>
</evidence>
<evidence type="ECO:0000313" key="2">
    <source>
        <dbReference type="EMBL" id="EDX72271.1"/>
    </source>
</evidence>
<dbReference type="STRING" id="118168.MC7420_940"/>
<dbReference type="AlphaFoldDB" id="B4W0K5"/>
<reference evidence="2 3" key="1">
    <citation type="submission" date="2008-07" db="EMBL/GenBank/DDBJ databases">
        <authorList>
            <person name="Tandeau de Marsac N."/>
            <person name="Ferriera S."/>
            <person name="Johnson J."/>
            <person name="Kravitz S."/>
            <person name="Beeson K."/>
            <person name="Sutton G."/>
            <person name="Rogers Y.-H."/>
            <person name="Friedman R."/>
            <person name="Frazier M."/>
            <person name="Venter J.C."/>
        </authorList>
    </citation>
    <scope>NUCLEOTIDE SEQUENCE [LARGE SCALE GENOMIC DNA]</scope>
    <source>
        <strain evidence="2 3">PCC 7420</strain>
    </source>
</reference>
<evidence type="ECO:0000256" key="1">
    <source>
        <dbReference type="ARBA" id="ARBA00005651"/>
    </source>
</evidence>
<dbReference type="InterPro" id="IPR052264">
    <property type="entry name" value="UPF0175_domain"/>
</dbReference>
<keyword evidence="3" id="KW-1185">Reference proteome</keyword>
<dbReference type="eggNOG" id="COG2886">
    <property type="taxonomic scope" value="Bacteria"/>
</dbReference>
<comment type="similarity">
    <text evidence="1">Belongs to the UPF0175 family.</text>
</comment>
<name>B4W0K5_9CYAN</name>
<dbReference type="PANTHER" id="PTHR37525:SF1">
    <property type="entry name" value="UPF0175 PROTEIN SSL1255"/>
    <property type="match status" value="1"/>
</dbReference>
<dbReference type="Proteomes" id="UP000003835">
    <property type="component" value="Unassembled WGS sequence"/>
</dbReference>
<dbReference type="InterPro" id="IPR005368">
    <property type="entry name" value="UPF0175"/>
</dbReference>
<protein>
    <submittedName>
        <fullName evidence="2">Uncharacterized protein</fullName>
    </submittedName>
</protein>
<dbReference type="PANTHER" id="PTHR37525">
    <property type="entry name" value="UPF0175 PROTEIN SSL1255"/>
    <property type="match status" value="1"/>
</dbReference>
<accession>B4W0K5</accession>